<dbReference type="KEGG" id="tvd:SG34_031950"/>
<dbReference type="AlphaFoldDB" id="A0AAE9Z8M8"/>
<dbReference type="Proteomes" id="UP000032352">
    <property type="component" value="Chromosome pTvir"/>
</dbReference>
<dbReference type="RefSeq" id="WP_044839057.1">
    <property type="nucleotide sequence ID" value="NZ_CP059734.1"/>
</dbReference>
<keyword evidence="2" id="KW-1185">Reference proteome</keyword>
<evidence type="ECO:0000313" key="1">
    <source>
        <dbReference type="EMBL" id="WDE08538.1"/>
    </source>
</evidence>
<proteinExistence type="predicted"/>
<reference evidence="1 2" key="2">
    <citation type="journal article" date="2022" name="Mar. Drugs">
        <title>Bioassay-Guided Fractionation Leads to the Detection of Cholic Acid Generated by the Rare Thalassomonas sp.</title>
        <authorList>
            <person name="Pheiffer F."/>
            <person name="Schneider Y.K."/>
            <person name="Hansen E.H."/>
            <person name="Andersen J.H."/>
            <person name="Isaksson J."/>
            <person name="Busche T."/>
            <person name="R C."/>
            <person name="Kalinowski J."/>
            <person name="Zyl L.V."/>
            <person name="Trindade M."/>
        </authorList>
    </citation>
    <scope>NUCLEOTIDE SEQUENCE [LARGE SCALE GENOMIC DNA]</scope>
    <source>
        <strain evidence="1 2">XOM25</strain>
    </source>
</reference>
<organism evidence="1 2">
    <name type="scientific">Thalassomonas viridans</name>
    <dbReference type="NCBI Taxonomy" id="137584"/>
    <lineage>
        <taxon>Bacteria</taxon>
        <taxon>Pseudomonadati</taxon>
        <taxon>Pseudomonadota</taxon>
        <taxon>Gammaproteobacteria</taxon>
        <taxon>Alteromonadales</taxon>
        <taxon>Colwelliaceae</taxon>
        <taxon>Thalassomonas</taxon>
    </lineage>
</organism>
<evidence type="ECO:0000313" key="2">
    <source>
        <dbReference type="Proteomes" id="UP000032352"/>
    </source>
</evidence>
<dbReference type="EMBL" id="CP059734">
    <property type="protein sequence ID" value="WDE08538.1"/>
    <property type="molecule type" value="Genomic_DNA"/>
</dbReference>
<protein>
    <submittedName>
        <fullName evidence="1">Uncharacterized protein</fullName>
    </submittedName>
</protein>
<name>A0AAE9Z8M8_9GAMM</name>
<gene>
    <name evidence="1" type="ORF">SG34_031950</name>
</gene>
<sequence length="95" mass="10635">MQSQARADFRKQNQQPCVRDGSLAPQELVISYLIKNPAGLETVDMFVQGSMLEIGQLIQARVSFQGCNGCSELIAVEYNIIRQQIMLAELRFMVG</sequence>
<accession>A0AAE9Z8M8</accession>
<reference evidence="1 2" key="1">
    <citation type="journal article" date="2015" name="Genome Announc.">
        <title>Draft Genome Sequences of Marine Isolates of Thalassomonas viridans and Thalassomonas actiniarum.</title>
        <authorList>
            <person name="Olonade I."/>
            <person name="van Zyl L.J."/>
            <person name="Trindade M."/>
        </authorList>
    </citation>
    <scope>NUCLEOTIDE SEQUENCE [LARGE SCALE GENOMIC DNA]</scope>
    <source>
        <strain evidence="1 2">XOM25</strain>
    </source>
</reference>